<dbReference type="Proteomes" id="UP000823775">
    <property type="component" value="Unassembled WGS sequence"/>
</dbReference>
<evidence type="ECO:0000313" key="3">
    <source>
        <dbReference type="Proteomes" id="UP000823775"/>
    </source>
</evidence>
<accession>A0ABS8SC60</accession>
<dbReference type="EMBL" id="JACEIK010000403">
    <property type="protein sequence ID" value="MCD7456451.1"/>
    <property type="molecule type" value="Genomic_DNA"/>
</dbReference>
<gene>
    <name evidence="2" type="ORF">HAX54_031811</name>
</gene>
<organism evidence="2 3">
    <name type="scientific">Datura stramonium</name>
    <name type="common">Jimsonweed</name>
    <name type="synonym">Common thornapple</name>
    <dbReference type="NCBI Taxonomy" id="4076"/>
    <lineage>
        <taxon>Eukaryota</taxon>
        <taxon>Viridiplantae</taxon>
        <taxon>Streptophyta</taxon>
        <taxon>Embryophyta</taxon>
        <taxon>Tracheophyta</taxon>
        <taxon>Spermatophyta</taxon>
        <taxon>Magnoliopsida</taxon>
        <taxon>eudicotyledons</taxon>
        <taxon>Gunneridae</taxon>
        <taxon>Pentapetalae</taxon>
        <taxon>asterids</taxon>
        <taxon>lamiids</taxon>
        <taxon>Solanales</taxon>
        <taxon>Solanaceae</taxon>
        <taxon>Solanoideae</taxon>
        <taxon>Datureae</taxon>
        <taxon>Datura</taxon>
    </lineage>
</organism>
<reference evidence="2 3" key="1">
    <citation type="journal article" date="2021" name="BMC Genomics">
        <title>Datura genome reveals duplications of psychoactive alkaloid biosynthetic genes and high mutation rate following tissue culture.</title>
        <authorList>
            <person name="Rajewski A."/>
            <person name="Carter-House D."/>
            <person name="Stajich J."/>
            <person name="Litt A."/>
        </authorList>
    </citation>
    <scope>NUCLEOTIDE SEQUENCE [LARGE SCALE GENOMIC DNA]</scope>
    <source>
        <strain evidence="2">AR-01</strain>
    </source>
</reference>
<evidence type="ECO:0000256" key="1">
    <source>
        <dbReference type="SAM" id="MobiDB-lite"/>
    </source>
</evidence>
<proteinExistence type="predicted"/>
<sequence length="88" mass="9882">MGQNNSGIGLTHYCVYSLGFVCFSEITHGYRKQNQWKRGKGVTHNKAQDQIGHPEEHPNIAITVKTGQETVWLTDGNTFEGPYDEDVT</sequence>
<comment type="caution">
    <text evidence="2">The sequence shown here is derived from an EMBL/GenBank/DDBJ whole genome shotgun (WGS) entry which is preliminary data.</text>
</comment>
<evidence type="ECO:0000313" key="2">
    <source>
        <dbReference type="EMBL" id="MCD7456451.1"/>
    </source>
</evidence>
<keyword evidence="3" id="KW-1185">Reference proteome</keyword>
<protein>
    <submittedName>
        <fullName evidence="2">Uncharacterized protein</fullName>
    </submittedName>
</protein>
<feature type="region of interest" description="Disordered" evidence="1">
    <location>
        <begin position="37"/>
        <end position="57"/>
    </location>
</feature>
<name>A0ABS8SC60_DATST</name>